<protein>
    <submittedName>
        <fullName evidence="3">Amine oxidase</fullName>
    </submittedName>
</protein>
<dbReference type="Proteomes" id="UP000279594">
    <property type="component" value="Chromosome"/>
</dbReference>
<dbReference type="Pfam" id="PF01593">
    <property type="entry name" value="Amino_oxidase"/>
    <property type="match status" value="1"/>
</dbReference>
<dbReference type="SUPFAM" id="SSF54373">
    <property type="entry name" value="FAD-linked reductases, C-terminal domain"/>
    <property type="match status" value="1"/>
</dbReference>
<dbReference type="SUPFAM" id="SSF51905">
    <property type="entry name" value="FAD/NAD(P)-binding domain"/>
    <property type="match status" value="1"/>
</dbReference>
<dbReference type="GO" id="GO:0016491">
    <property type="term" value="F:oxidoreductase activity"/>
    <property type="evidence" value="ECO:0007669"/>
    <property type="project" value="InterPro"/>
</dbReference>
<gene>
    <name evidence="3" type="ORF">D9M09_24265</name>
</gene>
<dbReference type="Gene3D" id="3.50.50.60">
    <property type="entry name" value="FAD/NAD(P)-binding domain"/>
    <property type="match status" value="2"/>
</dbReference>
<keyword evidence="4" id="KW-1185">Reference proteome</keyword>
<dbReference type="PANTHER" id="PTHR43563">
    <property type="entry name" value="AMINE OXIDASE"/>
    <property type="match status" value="1"/>
</dbReference>
<dbReference type="EMBL" id="CP033019">
    <property type="protein sequence ID" value="AYM78564.1"/>
    <property type="molecule type" value="Genomic_DNA"/>
</dbReference>
<proteinExistence type="inferred from homology"/>
<dbReference type="InterPro" id="IPR036188">
    <property type="entry name" value="FAD/NAD-bd_sf"/>
</dbReference>
<dbReference type="InterPro" id="IPR002937">
    <property type="entry name" value="Amino_oxidase"/>
</dbReference>
<evidence type="ECO:0000313" key="3">
    <source>
        <dbReference type="EMBL" id="AYM78564.1"/>
    </source>
</evidence>
<sequence length="372" mass="39354">MSMQHARIIIIGAGLSGLYAAHLLERLGVANVVVLEARDFIGGRIAGMQAAGGSDRFDLGPAWFWPEQQCALHQLVDGLGLQCFDQYDQGDMQYQRAAGEAPVRMRTYASAPPSMRLIGGMNALTDALHGTLRSTRVVTGQQVLRLRHAAEHVEVASADAAGAVTAWRAGHVLLALPPRLAAAGIAYEPALPAALAREWTATATWMAPHAKYVAVYERPFWREQGLSGSARSQSGPLGEIHDASMPGGSAALFGFLAVPARTRQRLDDGVLLAHCRAQLVRLFGPQAAAPRTDAIKDWSQDALTATAVDLDAVGEHGHAPAAAPAAGPWQGRLTAIASEWSPRFPGYLAGAVEAAALGVQAWQAAQQRPAIP</sequence>
<reference evidence="3 4" key="1">
    <citation type="submission" date="2018-10" db="EMBL/GenBank/DDBJ databases">
        <title>Effects of UV and annual dynamics of microbial communities in freshwater RAS systems.</title>
        <authorList>
            <person name="Bekkelund A.K."/>
            <person name="Hansen B.R."/>
            <person name="Stokken H."/>
            <person name="Eriksen B.F."/>
            <person name="Kashulin N.A."/>
        </authorList>
    </citation>
    <scope>NUCLEOTIDE SEQUENCE [LARGE SCALE GENOMIC DNA]</scope>
    <source>
        <strain evidence="3 4">BHSEK</strain>
    </source>
</reference>
<evidence type="ECO:0000259" key="2">
    <source>
        <dbReference type="Pfam" id="PF01593"/>
    </source>
</evidence>
<name>A0A3G2EF00_9BURK</name>
<accession>A0A3G2EF00</accession>
<evidence type="ECO:0000313" key="4">
    <source>
        <dbReference type="Proteomes" id="UP000279594"/>
    </source>
</evidence>
<organism evidence="3 4">
    <name type="scientific">Janthinobacterium agaricidamnosum</name>
    <dbReference type="NCBI Taxonomy" id="55508"/>
    <lineage>
        <taxon>Bacteria</taxon>
        <taxon>Pseudomonadati</taxon>
        <taxon>Pseudomonadota</taxon>
        <taxon>Betaproteobacteria</taxon>
        <taxon>Burkholderiales</taxon>
        <taxon>Oxalobacteraceae</taxon>
        <taxon>Janthinobacterium</taxon>
    </lineage>
</organism>
<feature type="domain" description="Amine oxidase" evidence="2">
    <location>
        <begin position="104"/>
        <end position="355"/>
    </location>
</feature>
<dbReference type="InterPro" id="IPR050703">
    <property type="entry name" value="Flavin_MAO"/>
</dbReference>
<evidence type="ECO:0000256" key="1">
    <source>
        <dbReference type="ARBA" id="ARBA00005995"/>
    </source>
</evidence>
<dbReference type="PANTHER" id="PTHR43563:SF1">
    <property type="entry name" value="AMINE OXIDASE [FLAVIN-CONTAINING] B"/>
    <property type="match status" value="1"/>
</dbReference>
<comment type="similarity">
    <text evidence="1">Belongs to the flavin monoamine oxidase family.</text>
</comment>
<dbReference type="Pfam" id="PF13450">
    <property type="entry name" value="NAD_binding_8"/>
    <property type="match status" value="1"/>
</dbReference>
<dbReference type="AlphaFoldDB" id="A0A3G2EF00"/>